<comment type="similarity">
    <text evidence="1">Belongs to the peptidase S33 family.</text>
</comment>
<feature type="domain" description="AB hydrolase-1" evidence="3">
    <location>
        <begin position="61"/>
        <end position="330"/>
    </location>
</feature>
<name>A0A7X9STN6_CLOBE</name>
<dbReference type="EMBL" id="JABAGD010000068">
    <property type="protein sequence ID" value="NMF07603.1"/>
    <property type="molecule type" value="Genomic_DNA"/>
</dbReference>
<dbReference type="InterPro" id="IPR050266">
    <property type="entry name" value="AB_hydrolase_sf"/>
</dbReference>
<dbReference type="InterPro" id="IPR000073">
    <property type="entry name" value="AB_hydrolase_1"/>
</dbReference>
<dbReference type="Pfam" id="PF00561">
    <property type="entry name" value="Abhydrolase_1"/>
    <property type="match status" value="1"/>
</dbReference>
<dbReference type="PANTHER" id="PTHR43798">
    <property type="entry name" value="MONOACYLGLYCEROL LIPASE"/>
    <property type="match status" value="1"/>
</dbReference>
<dbReference type="PRINTS" id="PR00793">
    <property type="entry name" value="PROAMNOPTASE"/>
</dbReference>
<evidence type="ECO:0000256" key="1">
    <source>
        <dbReference type="ARBA" id="ARBA00010088"/>
    </source>
</evidence>
<organism evidence="4 5">
    <name type="scientific">Clostridium beijerinckii</name>
    <name type="common">Clostridium MP</name>
    <dbReference type="NCBI Taxonomy" id="1520"/>
    <lineage>
        <taxon>Bacteria</taxon>
        <taxon>Bacillati</taxon>
        <taxon>Bacillota</taxon>
        <taxon>Clostridia</taxon>
        <taxon>Eubacteriales</taxon>
        <taxon>Clostridiaceae</taxon>
        <taxon>Clostridium</taxon>
    </lineage>
</organism>
<dbReference type="InterPro" id="IPR029058">
    <property type="entry name" value="AB_hydrolase_fold"/>
</dbReference>
<dbReference type="GO" id="GO:0004177">
    <property type="term" value="F:aminopeptidase activity"/>
    <property type="evidence" value="ECO:0007669"/>
    <property type="project" value="UniProtKB-EC"/>
</dbReference>
<dbReference type="AlphaFoldDB" id="A0A7X9STN6"/>
<evidence type="ECO:0000313" key="5">
    <source>
        <dbReference type="Proteomes" id="UP000587880"/>
    </source>
</evidence>
<gene>
    <name evidence="4" type="ORF">HF849_23260</name>
</gene>
<dbReference type="SUPFAM" id="SSF53474">
    <property type="entry name" value="alpha/beta-Hydrolases"/>
    <property type="match status" value="1"/>
</dbReference>
<keyword evidence="2 4" id="KW-0378">Hydrolase</keyword>
<reference evidence="4 5" key="1">
    <citation type="submission" date="2020-04" db="EMBL/GenBank/DDBJ databases">
        <authorList>
            <person name="Hitch T.C.A."/>
            <person name="Wylensek D."/>
            <person name="Clavel T."/>
        </authorList>
    </citation>
    <scope>NUCLEOTIDE SEQUENCE [LARGE SCALE GENOMIC DNA]</scope>
    <source>
        <strain evidence="4 5">WB01_NA02</strain>
    </source>
</reference>
<dbReference type="RefSeq" id="WP_168983314.1">
    <property type="nucleotide sequence ID" value="NZ_JABAGD010000068.1"/>
</dbReference>
<evidence type="ECO:0000256" key="2">
    <source>
        <dbReference type="ARBA" id="ARBA00022801"/>
    </source>
</evidence>
<dbReference type="GO" id="GO:0006508">
    <property type="term" value="P:proteolysis"/>
    <property type="evidence" value="ECO:0007669"/>
    <property type="project" value="InterPro"/>
</dbReference>
<protein>
    <submittedName>
        <fullName evidence="4">Alpha/beta hydrolase</fullName>
    </submittedName>
</protein>
<accession>A0A7X9STN6</accession>
<dbReference type="GO" id="GO:0016020">
    <property type="term" value="C:membrane"/>
    <property type="evidence" value="ECO:0007669"/>
    <property type="project" value="TreeGrafter"/>
</dbReference>
<comment type="caution">
    <text evidence="4">The sequence shown here is derived from an EMBL/GenBank/DDBJ whole genome shotgun (WGS) entry which is preliminary data.</text>
</comment>
<dbReference type="PANTHER" id="PTHR43798:SF33">
    <property type="entry name" value="HYDROLASE, PUTATIVE (AFU_ORTHOLOGUE AFUA_2G14860)-RELATED"/>
    <property type="match status" value="1"/>
</dbReference>
<dbReference type="Gene3D" id="3.40.50.1820">
    <property type="entry name" value="alpha/beta hydrolase"/>
    <property type="match status" value="1"/>
</dbReference>
<evidence type="ECO:0000259" key="3">
    <source>
        <dbReference type="Pfam" id="PF00561"/>
    </source>
</evidence>
<dbReference type="InterPro" id="IPR002410">
    <property type="entry name" value="Peptidase_S33"/>
</dbReference>
<dbReference type="Proteomes" id="UP000587880">
    <property type="component" value="Unassembled WGS sequence"/>
</dbReference>
<proteinExistence type="inferred from homology"/>
<sequence length="345" mass="39097">MKKKNIQRVSALIILALIIFLFRPAYTPSINGSESISKLVSIRVGGQNQTLLIRGKDKDKPIILFLHGGPGLAQICYARKYQSKLEDDFVVVNWDQRGSGKSYSFFMDKDSLTKNQIVEDAEEIIEYLCKTYGKEKIILVGHSWGTELGMDIIKKDSSRISSYIGVGQVVDHAEGERISYEYAMDLAKQNQDSSALNDLENMGSPPYKEVINSTLKQENIIKKYSPFKHDVNVTNDIIKGSLLSAESNGLDAIKYAFGNKLSAEKLWGTNNEFNLFDEAQKVDIPVYFCAGIYDYTTPSVLVKKYYETLEAPHKEFIWFENSAHFPQYTENDKFCELLLNISNKV</sequence>
<evidence type="ECO:0000313" key="4">
    <source>
        <dbReference type="EMBL" id="NMF07603.1"/>
    </source>
</evidence>